<keyword evidence="1" id="KW-0175">Coiled coil</keyword>
<gene>
    <name evidence="3" type="ORF">KC19_11G024400</name>
</gene>
<feature type="region of interest" description="Disordered" evidence="2">
    <location>
        <begin position="398"/>
        <end position="417"/>
    </location>
</feature>
<dbReference type="OrthoDB" id="10623191at2759"/>
<organism evidence="3 4">
    <name type="scientific">Ceratodon purpureus</name>
    <name type="common">Fire moss</name>
    <name type="synonym">Dicranum purpureum</name>
    <dbReference type="NCBI Taxonomy" id="3225"/>
    <lineage>
        <taxon>Eukaryota</taxon>
        <taxon>Viridiplantae</taxon>
        <taxon>Streptophyta</taxon>
        <taxon>Embryophyta</taxon>
        <taxon>Bryophyta</taxon>
        <taxon>Bryophytina</taxon>
        <taxon>Bryopsida</taxon>
        <taxon>Dicranidae</taxon>
        <taxon>Pseudoditrichales</taxon>
        <taxon>Ditrichaceae</taxon>
        <taxon>Ceratodon</taxon>
    </lineage>
</organism>
<dbReference type="AlphaFoldDB" id="A0A8T0GAC9"/>
<feature type="region of interest" description="Disordered" evidence="2">
    <location>
        <begin position="171"/>
        <end position="193"/>
    </location>
</feature>
<dbReference type="EMBL" id="CM026432">
    <property type="protein sequence ID" value="KAG0556081.1"/>
    <property type="molecule type" value="Genomic_DNA"/>
</dbReference>
<dbReference type="Proteomes" id="UP000822688">
    <property type="component" value="Chromosome 11"/>
</dbReference>
<reference evidence="3 4" key="1">
    <citation type="submission" date="2020-06" db="EMBL/GenBank/DDBJ databases">
        <title>WGS assembly of Ceratodon purpureus strain R40.</title>
        <authorList>
            <person name="Carey S.B."/>
            <person name="Jenkins J."/>
            <person name="Shu S."/>
            <person name="Lovell J.T."/>
            <person name="Sreedasyam A."/>
            <person name="Maumus F."/>
            <person name="Tiley G.P."/>
            <person name="Fernandez-Pozo N."/>
            <person name="Barry K."/>
            <person name="Chen C."/>
            <person name="Wang M."/>
            <person name="Lipzen A."/>
            <person name="Daum C."/>
            <person name="Saski C.A."/>
            <person name="Payton A.C."/>
            <person name="Mcbreen J.C."/>
            <person name="Conrad R.E."/>
            <person name="Kollar L.M."/>
            <person name="Olsson S."/>
            <person name="Huttunen S."/>
            <person name="Landis J.B."/>
            <person name="Wickett N.J."/>
            <person name="Johnson M.G."/>
            <person name="Rensing S.A."/>
            <person name="Grimwood J."/>
            <person name="Schmutz J."/>
            <person name="Mcdaniel S.F."/>
        </authorList>
    </citation>
    <scope>NUCLEOTIDE SEQUENCE [LARGE SCALE GENOMIC DNA]</scope>
    <source>
        <strain evidence="3 4">R40</strain>
    </source>
</reference>
<evidence type="ECO:0000313" key="3">
    <source>
        <dbReference type="EMBL" id="KAG0556081.1"/>
    </source>
</evidence>
<feature type="coiled-coil region" evidence="1">
    <location>
        <begin position="238"/>
        <end position="265"/>
    </location>
</feature>
<sequence length="438" mass="48882">MFRMKFQPTADYSSSGDEEDERTVRVDSLVGCSPEPTPKAVIFEGRVGKFGKIRPLPASDKKPPHFADGLSSLRSMILSPTAQVVPISSPKPKLAVVDLVNLEEPAQDSTDSLPREATVVLNAKSLPVNDCTTDKTTVVACLHYQDSAEGQDSKVVLMEAVVEPPCALLESRTDSSRSESSECSTSTCRSEEEDEAMREVMNKLMEERKNILLKSDHKFSKPSEEPLLAAHDQEELELMAKEEARVEAKRLAEEERLERERQLREIRALAHCDTVSARSLGRSPTFKKSKLKGILSKTGVTGVYSFLKRPFRIFRSHKKHTEYPNAREAKVIAPKPSLFGGCRTVPSSGTTDAQLAMMRNAPRPGLTRLPHIKFAMVESTQRDVPAWTREEYLRKNGRIPHHSTSKNDDEEFGGIEGNNLMNQYFDDGILTDYDSDSD</sequence>
<comment type="caution">
    <text evidence="3">The sequence shown here is derived from an EMBL/GenBank/DDBJ whole genome shotgun (WGS) entry which is preliminary data.</text>
</comment>
<feature type="region of interest" description="Disordered" evidence="2">
    <location>
        <begin position="1"/>
        <end position="24"/>
    </location>
</feature>
<evidence type="ECO:0000313" key="4">
    <source>
        <dbReference type="Proteomes" id="UP000822688"/>
    </source>
</evidence>
<protein>
    <submittedName>
        <fullName evidence="3">Uncharacterized protein</fullName>
    </submittedName>
</protein>
<name>A0A8T0GAC9_CERPU</name>
<keyword evidence="4" id="KW-1185">Reference proteome</keyword>
<accession>A0A8T0GAC9</accession>
<evidence type="ECO:0000256" key="2">
    <source>
        <dbReference type="SAM" id="MobiDB-lite"/>
    </source>
</evidence>
<evidence type="ECO:0000256" key="1">
    <source>
        <dbReference type="SAM" id="Coils"/>
    </source>
</evidence>
<proteinExistence type="predicted"/>
<feature type="compositionally biased region" description="Basic and acidic residues" evidence="2">
    <location>
        <begin position="171"/>
        <end position="180"/>
    </location>
</feature>